<keyword evidence="3" id="KW-1185">Reference proteome</keyword>
<dbReference type="EMBL" id="JACCBN010000001">
    <property type="protein sequence ID" value="NYD38840.1"/>
    <property type="molecule type" value="Genomic_DNA"/>
</dbReference>
<reference evidence="2 3" key="1">
    <citation type="submission" date="2020-07" db="EMBL/GenBank/DDBJ databases">
        <title>Sequencing the genomes of 1000 actinobacteria strains.</title>
        <authorList>
            <person name="Klenk H.-P."/>
        </authorList>
    </citation>
    <scope>NUCLEOTIDE SEQUENCE [LARGE SCALE GENOMIC DNA]</scope>
    <source>
        <strain evidence="2 3">DSM 45772</strain>
    </source>
</reference>
<evidence type="ECO:0000313" key="3">
    <source>
        <dbReference type="Proteomes" id="UP000535890"/>
    </source>
</evidence>
<accession>A0A7Y9E0T4</accession>
<dbReference type="Proteomes" id="UP000535890">
    <property type="component" value="Unassembled WGS sequence"/>
</dbReference>
<protein>
    <submittedName>
        <fullName evidence="2">Uncharacterized protein</fullName>
    </submittedName>
</protein>
<feature type="compositionally biased region" description="Basic and acidic residues" evidence="1">
    <location>
        <begin position="110"/>
        <end position="119"/>
    </location>
</feature>
<name>A0A7Y9E0T4_9PSEU</name>
<comment type="caution">
    <text evidence="2">The sequence shown here is derived from an EMBL/GenBank/DDBJ whole genome shotgun (WGS) entry which is preliminary data.</text>
</comment>
<feature type="region of interest" description="Disordered" evidence="1">
    <location>
        <begin position="1"/>
        <end position="27"/>
    </location>
</feature>
<proteinExistence type="predicted"/>
<evidence type="ECO:0000256" key="1">
    <source>
        <dbReference type="SAM" id="MobiDB-lite"/>
    </source>
</evidence>
<evidence type="ECO:0000313" key="2">
    <source>
        <dbReference type="EMBL" id="NYD38840.1"/>
    </source>
</evidence>
<organism evidence="2 3">
    <name type="scientific">Actinomycetospora corticicola</name>
    <dbReference type="NCBI Taxonomy" id="663602"/>
    <lineage>
        <taxon>Bacteria</taxon>
        <taxon>Bacillati</taxon>
        <taxon>Actinomycetota</taxon>
        <taxon>Actinomycetes</taxon>
        <taxon>Pseudonocardiales</taxon>
        <taxon>Pseudonocardiaceae</taxon>
        <taxon>Actinomycetospora</taxon>
    </lineage>
</organism>
<dbReference type="RefSeq" id="WP_179796229.1">
    <property type="nucleotide sequence ID" value="NZ_BAABHP010000019.1"/>
</dbReference>
<gene>
    <name evidence="2" type="ORF">BJ983_004942</name>
</gene>
<feature type="region of interest" description="Disordered" evidence="1">
    <location>
        <begin position="50"/>
        <end position="177"/>
    </location>
</feature>
<dbReference type="AlphaFoldDB" id="A0A7Y9E0T4"/>
<feature type="compositionally biased region" description="Low complexity" evidence="1">
    <location>
        <begin position="18"/>
        <end position="27"/>
    </location>
</feature>
<feature type="compositionally biased region" description="Basic and acidic residues" evidence="1">
    <location>
        <begin position="142"/>
        <end position="177"/>
    </location>
</feature>
<sequence>MTTAEPGSPRDPSWTDPSSWSAAVGAAGSAIREDVDALLDRLAGPREVTAQWVDAPAAPADHDLDDVAVPTPPSPIDDGEPDFGRGATGDAAPVPVDVPGRSSGGGGSGDDGRPDERGATNDSDDDAGDSGHDGDGSWPHGTQEDRHDDDGSGHDGGHDTAHEHDPGSEHDLGDHAG</sequence>